<feature type="transmembrane region" description="Helical" evidence="1">
    <location>
        <begin position="177"/>
        <end position="207"/>
    </location>
</feature>
<proteinExistence type="predicted"/>
<keyword evidence="1" id="KW-0472">Membrane</keyword>
<comment type="caution">
    <text evidence="2">The sequence shown here is derived from an EMBL/GenBank/DDBJ whole genome shotgun (WGS) entry which is preliminary data.</text>
</comment>
<evidence type="ECO:0000313" key="3">
    <source>
        <dbReference type="Proteomes" id="UP001174677"/>
    </source>
</evidence>
<feature type="transmembrane region" description="Helical" evidence="1">
    <location>
        <begin position="116"/>
        <end position="137"/>
    </location>
</feature>
<gene>
    <name evidence="2" type="ORF">P3X46_020272</name>
</gene>
<evidence type="ECO:0000313" key="2">
    <source>
        <dbReference type="EMBL" id="KAJ9168782.1"/>
    </source>
</evidence>
<keyword evidence="3" id="KW-1185">Reference proteome</keyword>
<dbReference type="EMBL" id="JARPOI010000011">
    <property type="protein sequence ID" value="KAJ9168782.1"/>
    <property type="molecule type" value="Genomic_DNA"/>
</dbReference>
<organism evidence="2 3">
    <name type="scientific">Hevea brasiliensis</name>
    <name type="common">Para rubber tree</name>
    <name type="synonym">Siphonia brasiliensis</name>
    <dbReference type="NCBI Taxonomy" id="3981"/>
    <lineage>
        <taxon>Eukaryota</taxon>
        <taxon>Viridiplantae</taxon>
        <taxon>Streptophyta</taxon>
        <taxon>Embryophyta</taxon>
        <taxon>Tracheophyta</taxon>
        <taxon>Spermatophyta</taxon>
        <taxon>Magnoliopsida</taxon>
        <taxon>eudicotyledons</taxon>
        <taxon>Gunneridae</taxon>
        <taxon>Pentapetalae</taxon>
        <taxon>rosids</taxon>
        <taxon>fabids</taxon>
        <taxon>Malpighiales</taxon>
        <taxon>Euphorbiaceae</taxon>
        <taxon>Crotonoideae</taxon>
        <taxon>Micrandreae</taxon>
        <taxon>Hevea</taxon>
    </lineage>
</organism>
<protein>
    <recommendedName>
        <fullName evidence="4">DUF599 domain-containing protein</fullName>
    </recommendedName>
</protein>
<feature type="transmembrane region" description="Helical" evidence="1">
    <location>
        <begin position="74"/>
        <end position="95"/>
    </location>
</feature>
<evidence type="ECO:0000256" key="1">
    <source>
        <dbReference type="SAM" id="Phobius"/>
    </source>
</evidence>
<feature type="transmembrane region" description="Helical" evidence="1">
    <location>
        <begin position="7"/>
        <end position="29"/>
    </location>
</feature>
<reference evidence="2" key="1">
    <citation type="journal article" date="2023" name="Plant Biotechnol. J.">
        <title>Chromosome-level wild Hevea brasiliensis genome provides new tools for genomic-assisted breeding and valuable loci to elevate rubber yield.</title>
        <authorList>
            <person name="Cheng H."/>
            <person name="Song X."/>
            <person name="Hu Y."/>
            <person name="Wu T."/>
            <person name="Yang Q."/>
            <person name="An Z."/>
            <person name="Feng S."/>
            <person name="Deng Z."/>
            <person name="Wu W."/>
            <person name="Zeng X."/>
            <person name="Tu M."/>
            <person name="Wang X."/>
            <person name="Huang H."/>
        </authorList>
    </citation>
    <scope>NUCLEOTIDE SEQUENCE</scope>
    <source>
        <strain evidence="2">MT/VB/25A 57/8</strain>
    </source>
</reference>
<accession>A0ABQ9LLD7</accession>
<keyword evidence="1" id="KW-0812">Transmembrane</keyword>
<dbReference type="PANTHER" id="PTHR31168">
    <property type="entry name" value="OS02G0292800 PROTEIN"/>
    <property type="match status" value="1"/>
</dbReference>
<dbReference type="InterPro" id="IPR006747">
    <property type="entry name" value="DUF599"/>
</dbReference>
<sequence length="237" mass="26485">MDFHKQYLDLILVPGGLLIIFAYHIFLLYKHLNDSDSTVIGLENKDKKEWVQSVVADENAYDRAVNVISSNTTAATYLATISLTLCSLIGTWLGSSSANNMLQSISIYGDTSPLTIFLKDVSLLACLLVAFSGFVQAARHLVHANYLISSPDSKTHVKKLQFALTKGGDFWLFGIRALYFALIMVLWFLGPIPMFVSSILMVIVLYYHDIYTVTLHNIYLEADTQKGKIPKVQGRLI</sequence>
<evidence type="ECO:0008006" key="4">
    <source>
        <dbReference type="Google" id="ProtNLM"/>
    </source>
</evidence>
<name>A0ABQ9LLD7_HEVBR</name>
<keyword evidence="1" id="KW-1133">Transmembrane helix</keyword>
<dbReference type="Proteomes" id="UP001174677">
    <property type="component" value="Chromosome 11"/>
</dbReference>
<dbReference type="PANTHER" id="PTHR31168:SF26">
    <property type="entry name" value="DUF599 DOMAIN-CONTAINING PROTEIN"/>
    <property type="match status" value="1"/>
</dbReference>
<dbReference type="Pfam" id="PF04654">
    <property type="entry name" value="DUF599"/>
    <property type="match status" value="1"/>
</dbReference>